<feature type="compositionally biased region" description="Low complexity" evidence="1">
    <location>
        <begin position="450"/>
        <end position="484"/>
    </location>
</feature>
<feature type="compositionally biased region" description="Polar residues" evidence="1">
    <location>
        <begin position="723"/>
        <end position="740"/>
    </location>
</feature>
<feature type="region of interest" description="Disordered" evidence="1">
    <location>
        <begin position="237"/>
        <end position="284"/>
    </location>
</feature>
<protein>
    <recommendedName>
        <fullName evidence="4">Mucin-7</fullName>
    </recommendedName>
</protein>
<feature type="compositionally biased region" description="Polar residues" evidence="1">
    <location>
        <begin position="505"/>
        <end position="520"/>
    </location>
</feature>
<feature type="region of interest" description="Disordered" evidence="1">
    <location>
        <begin position="854"/>
        <end position="874"/>
    </location>
</feature>
<feature type="region of interest" description="Disordered" evidence="1">
    <location>
        <begin position="297"/>
        <end position="773"/>
    </location>
</feature>
<feature type="compositionally biased region" description="Low complexity" evidence="1">
    <location>
        <begin position="493"/>
        <end position="504"/>
    </location>
</feature>
<reference evidence="2 3" key="1">
    <citation type="journal article" date="2024" name="Microbiol. Resour. Announc.">
        <title>Genome annotations for the ascomycete fungi Trichoderma harzianum, Trichoderma aggressivum, and Purpureocillium lilacinum.</title>
        <authorList>
            <person name="Beijen E.P.W."/>
            <person name="Ohm R.A."/>
        </authorList>
    </citation>
    <scope>NUCLEOTIDE SEQUENCE [LARGE SCALE GENOMIC DNA]</scope>
    <source>
        <strain evidence="2 3">CBS 150709</strain>
    </source>
</reference>
<feature type="compositionally biased region" description="Polar residues" evidence="1">
    <location>
        <begin position="50"/>
        <end position="65"/>
    </location>
</feature>
<evidence type="ECO:0000313" key="3">
    <source>
        <dbReference type="Proteomes" id="UP001287286"/>
    </source>
</evidence>
<evidence type="ECO:0000256" key="1">
    <source>
        <dbReference type="SAM" id="MobiDB-lite"/>
    </source>
</evidence>
<feature type="region of interest" description="Disordered" evidence="1">
    <location>
        <begin position="797"/>
        <end position="831"/>
    </location>
</feature>
<feature type="compositionally biased region" description="Basic and acidic residues" evidence="1">
    <location>
        <begin position="297"/>
        <end position="306"/>
    </location>
</feature>
<evidence type="ECO:0000313" key="2">
    <source>
        <dbReference type="EMBL" id="KAK4088292.1"/>
    </source>
</evidence>
<keyword evidence="3" id="KW-1185">Reference proteome</keyword>
<gene>
    <name evidence="2" type="ORF">Purlil1_7485</name>
</gene>
<evidence type="ECO:0008006" key="4">
    <source>
        <dbReference type="Google" id="ProtNLM"/>
    </source>
</evidence>
<feature type="region of interest" description="Disordered" evidence="1">
    <location>
        <begin position="886"/>
        <end position="921"/>
    </location>
</feature>
<feature type="compositionally biased region" description="Basic and acidic residues" evidence="1">
    <location>
        <begin position="237"/>
        <end position="247"/>
    </location>
</feature>
<dbReference type="Proteomes" id="UP001287286">
    <property type="component" value="Unassembled WGS sequence"/>
</dbReference>
<feature type="compositionally biased region" description="Low complexity" evidence="1">
    <location>
        <begin position="537"/>
        <end position="574"/>
    </location>
</feature>
<name>A0ABR0BW56_PURLI</name>
<organism evidence="2 3">
    <name type="scientific">Purpureocillium lilacinum</name>
    <name type="common">Paecilomyces lilacinus</name>
    <dbReference type="NCBI Taxonomy" id="33203"/>
    <lineage>
        <taxon>Eukaryota</taxon>
        <taxon>Fungi</taxon>
        <taxon>Dikarya</taxon>
        <taxon>Ascomycota</taxon>
        <taxon>Pezizomycotina</taxon>
        <taxon>Sordariomycetes</taxon>
        <taxon>Hypocreomycetidae</taxon>
        <taxon>Hypocreales</taxon>
        <taxon>Ophiocordycipitaceae</taxon>
        <taxon>Purpureocillium</taxon>
    </lineage>
</organism>
<dbReference type="EMBL" id="JAWRVI010000026">
    <property type="protein sequence ID" value="KAK4088292.1"/>
    <property type="molecule type" value="Genomic_DNA"/>
</dbReference>
<sequence>MRKQRWQVLLLHRACLEEIGPTWNGTAPGPALYLRTRTCALTRFRALSGNQPQERWRSSTSQLSTPRPDRGGYSCLRLPRESSPTSPAFALVTVNIAVIVAVLISTPPSVVVRATCAVGAAPPPCTRLPPPAVPCKPDLKHSVDHPYTPHTPTLFLPTVPTDCRTHHVRTSTDSGSVRRGARRRVRALAALIRADLAWPGPPFLSTRSATSTNPPGFCRQGAVNMSQVKNLRAMFENKGDTSPDRGRSPAGVSIAQSNPAARAAADKRASYLGPNGAGSPRPLSKVRTSFVAIEKDGRIGLRRDPSGESSLSRRRTSIDTDVESTSTIPEKPLVASTDHLTKPARKVMDTVPIPESPKTPVDPSEPSRDPEGAPAANPTKRLDGDSYAASSPSARPPAKPDSANSHIMQITTKDAPPDSKLKAPKSFNTPSNIPQKAAKVSHKESSGSLNKNAKPPAKTPKSTPVPTTASGKLAPRLAARAAEPSGHEPGPPASTRSTAVTSRSQQLSSTAAGRTQSLKLSGQDGTGFVKPKPKSPTKPVNLPSSLTAPTASSASRGSNSRQSLSRQSSSPQNAGGPVHHSARANLSATPSLHAGKRPMSAFGRSRPSVGPPPGRSSQADSSVAKRPSHVDEGFLARMTRPTQASSCKTARKSPSSPPRRVRPRPSATGIGIDQTTLHGHVDQDSATVSKRLVAKEHLTAPSVSQGAMQSPTAAADVKPDGASQPTAGRSLQNAAMSPNEVSHPLMAASNPAPAENDSPVTQPEKAEADIAVLQESEALGTLREAIGVDVAHETTDLEHVDAEAVPPRTTEPGLDLFATVEPPPDLTQPLVADASIGDSADDVSSSEPIAIWTADTSRGLEKDDMSSTSLEKLPAPAKVDMGVVAEFDRGAGSNSTEREPTDDSAGEASTNAVAADKENFE</sequence>
<feature type="region of interest" description="Disordered" evidence="1">
    <location>
        <begin position="50"/>
        <end position="73"/>
    </location>
</feature>
<feature type="compositionally biased region" description="Polar residues" evidence="1">
    <location>
        <begin position="701"/>
        <end position="712"/>
    </location>
</feature>
<proteinExistence type="predicted"/>
<accession>A0ABR0BW56</accession>
<comment type="caution">
    <text evidence="2">The sequence shown here is derived from an EMBL/GenBank/DDBJ whole genome shotgun (WGS) entry which is preliminary data.</text>
</comment>